<dbReference type="AlphaFoldDB" id="A0A2B7WF97"/>
<dbReference type="GO" id="GO:0016491">
    <property type="term" value="F:oxidoreductase activity"/>
    <property type="evidence" value="ECO:0007669"/>
    <property type="project" value="UniProtKB-KW"/>
</dbReference>
<dbReference type="STRING" id="1447875.A0A2B7WF97"/>
<gene>
    <name evidence="12" type="ORF">AJ79_10220</name>
</gene>
<evidence type="ECO:0000256" key="2">
    <source>
        <dbReference type="ARBA" id="ARBA00012845"/>
    </source>
</evidence>
<comment type="catalytic activity">
    <reaction evidence="6">
        <text>xylitol + NADP(+) = D-xylose + NADPH + H(+)</text>
        <dbReference type="Rhea" id="RHEA:27445"/>
        <dbReference type="ChEBI" id="CHEBI:15378"/>
        <dbReference type="ChEBI" id="CHEBI:17151"/>
        <dbReference type="ChEBI" id="CHEBI:53455"/>
        <dbReference type="ChEBI" id="CHEBI:57783"/>
        <dbReference type="ChEBI" id="CHEBI:58349"/>
        <dbReference type="EC" id="1.1.1.307"/>
    </reaction>
</comment>
<evidence type="ECO:0000256" key="10">
    <source>
        <dbReference type="PIRSR" id="PIRSR000097-3"/>
    </source>
</evidence>
<dbReference type="InterPro" id="IPR036812">
    <property type="entry name" value="NAD(P)_OxRdtase_dom_sf"/>
</dbReference>
<evidence type="ECO:0000256" key="7">
    <source>
        <dbReference type="ARBA" id="ARBA00049485"/>
    </source>
</evidence>
<proteinExistence type="inferred from homology"/>
<dbReference type="EC" id="1.1.1.307" evidence="2"/>
<evidence type="ECO:0000256" key="3">
    <source>
        <dbReference type="ARBA" id="ARBA00022857"/>
    </source>
</evidence>
<dbReference type="InterPro" id="IPR020471">
    <property type="entry name" value="AKR"/>
</dbReference>
<dbReference type="Proteomes" id="UP000223968">
    <property type="component" value="Unassembled WGS sequence"/>
</dbReference>
<feature type="active site" description="Proton donor" evidence="8">
    <location>
        <position position="50"/>
    </location>
</feature>
<dbReference type="PRINTS" id="PR00069">
    <property type="entry name" value="ALDKETRDTASE"/>
</dbReference>
<dbReference type="EMBL" id="PDNB01000388">
    <property type="protein sequence ID" value="PGG95160.1"/>
    <property type="molecule type" value="Genomic_DNA"/>
</dbReference>
<dbReference type="PROSITE" id="PS00062">
    <property type="entry name" value="ALDOKETO_REDUCTASE_2"/>
    <property type="match status" value="1"/>
</dbReference>
<dbReference type="OrthoDB" id="416253at2759"/>
<evidence type="ECO:0000256" key="5">
    <source>
        <dbReference type="ARBA" id="ARBA00025065"/>
    </source>
</evidence>
<keyword evidence="4" id="KW-0560">Oxidoreductase</keyword>
<comment type="catalytic activity">
    <reaction evidence="7">
        <text>xylitol + NAD(+) = D-xylose + NADH + H(+)</text>
        <dbReference type="Rhea" id="RHEA:27441"/>
        <dbReference type="ChEBI" id="CHEBI:15378"/>
        <dbReference type="ChEBI" id="CHEBI:17151"/>
        <dbReference type="ChEBI" id="CHEBI:53455"/>
        <dbReference type="ChEBI" id="CHEBI:57540"/>
        <dbReference type="ChEBI" id="CHEBI:57945"/>
        <dbReference type="EC" id="1.1.1.307"/>
    </reaction>
</comment>
<feature type="binding site" evidence="9">
    <location>
        <position position="108"/>
    </location>
    <ligand>
        <name>substrate</name>
    </ligand>
</feature>
<comment type="similarity">
    <text evidence="1">Belongs to the aldo/keto reductase family.</text>
</comment>
<keyword evidence="3" id="KW-0521">NADP</keyword>
<keyword evidence="13" id="KW-1185">Reference proteome</keyword>
<evidence type="ECO:0000256" key="9">
    <source>
        <dbReference type="PIRSR" id="PIRSR000097-2"/>
    </source>
</evidence>
<dbReference type="FunFam" id="3.20.20.100:FF:000006">
    <property type="entry name" value="Aldo-keto reductase family 1 member A1"/>
    <property type="match status" value="1"/>
</dbReference>
<feature type="domain" description="NADP-dependent oxidoreductase" evidence="11">
    <location>
        <begin position="17"/>
        <end position="281"/>
    </location>
</feature>
<sequence length="320" mass="36169">MTTKHYTLNSGYQIPAIGLGTWLSKPLEVEKAVEVALRAGYRHIDGAAIYRNEEEVGRGIKASGVPREEIFLTSKLWNNSHRAEDVEPALDKTLKDLQTSYLDLYLIHWPVCFKAGPDFFPRDPKTGIIQLDHDVNVKDTWQAMERMVEKGKVRSIGISNFTKERVQEVLSFAKIPPAVNQIEAHPTLQQRELVQYLKENNILIQAYSPLGNNEYGKPRVIDDPIVVELAKNLGISPALLLIQWSVQHGNVVLPKSVTPSRIVDNFKDFLIPEDAMQKLDAMECHNRYNVPVQWGFDIFGELGQEVVTAAAKKYAEENPL</sequence>
<dbReference type="PANTHER" id="PTHR11732">
    <property type="entry name" value="ALDO/KETO REDUCTASE"/>
    <property type="match status" value="1"/>
</dbReference>
<evidence type="ECO:0000256" key="6">
    <source>
        <dbReference type="ARBA" id="ARBA00047534"/>
    </source>
</evidence>
<reference evidence="12 13" key="1">
    <citation type="submission" date="2017-10" db="EMBL/GenBank/DDBJ databases">
        <title>Comparative genomics in systemic dimorphic fungi from Ajellomycetaceae.</title>
        <authorList>
            <person name="Munoz J.F."/>
            <person name="Mcewen J.G."/>
            <person name="Clay O.K."/>
            <person name="Cuomo C.A."/>
        </authorList>
    </citation>
    <scope>NUCLEOTIDE SEQUENCE [LARGE SCALE GENOMIC DNA]</scope>
    <source>
        <strain evidence="12 13">UAMH5409</strain>
    </source>
</reference>
<protein>
    <recommendedName>
        <fullName evidence="2">D-xylose reductase [NAD(P)H]</fullName>
        <ecNumber evidence="2">1.1.1.307</ecNumber>
    </recommendedName>
</protein>
<evidence type="ECO:0000256" key="4">
    <source>
        <dbReference type="ARBA" id="ARBA00023002"/>
    </source>
</evidence>
<dbReference type="InterPro" id="IPR023210">
    <property type="entry name" value="NADP_OxRdtase_dom"/>
</dbReference>
<feature type="site" description="Lowers pKa of active site Tyr" evidence="10">
    <location>
        <position position="75"/>
    </location>
</feature>
<dbReference type="Pfam" id="PF00248">
    <property type="entry name" value="Aldo_ket_red"/>
    <property type="match status" value="1"/>
</dbReference>
<accession>A0A2B7WF97</accession>
<organism evidence="12 13">
    <name type="scientific">Helicocarpus griseus UAMH5409</name>
    <dbReference type="NCBI Taxonomy" id="1447875"/>
    <lineage>
        <taxon>Eukaryota</taxon>
        <taxon>Fungi</taxon>
        <taxon>Dikarya</taxon>
        <taxon>Ascomycota</taxon>
        <taxon>Pezizomycotina</taxon>
        <taxon>Eurotiomycetes</taxon>
        <taxon>Eurotiomycetidae</taxon>
        <taxon>Onygenales</taxon>
        <taxon>Ajellomycetaceae</taxon>
        <taxon>Helicocarpus</taxon>
    </lineage>
</organism>
<evidence type="ECO:0000313" key="13">
    <source>
        <dbReference type="Proteomes" id="UP000223968"/>
    </source>
</evidence>
<evidence type="ECO:0000256" key="1">
    <source>
        <dbReference type="ARBA" id="ARBA00007905"/>
    </source>
</evidence>
<dbReference type="SUPFAM" id="SSF51430">
    <property type="entry name" value="NAD(P)-linked oxidoreductase"/>
    <property type="match status" value="1"/>
</dbReference>
<evidence type="ECO:0000256" key="8">
    <source>
        <dbReference type="PIRSR" id="PIRSR000097-1"/>
    </source>
</evidence>
<evidence type="ECO:0000313" key="12">
    <source>
        <dbReference type="EMBL" id="PGG95160.1"/>
    </source>
</evidence>
<dbReference type="Gene3D" id="3.20.20.100">
    <property type="entry name" value="NADP-dependent oxidoreductase domain"/>
    <property type="match status" value="1"/>
</dbReference>
<dbReference type="PROSITE" id="PS00798">
    <property type="entry name" value="ALDOKETO_REDUCTASE_1"/>
    <property type="match status" value="1"/>
</dbReference>
<comment type="caution">
    <text evidence="12">The sequence shown here is derived from an EMBL/GenBank/DDBJ whole genome shotgun (WGS) entry which is preliminary data.</text>
</comment>
<dbReference type="PIRSF" id="PIRSF000097">
    <property type="entry name" value="AKR"/>
    <property type="match status" value="1"/>
</dbReference>
<comment type="function">
    <text evidence="5">Catalyzes the initial reaction in the xylose utilization pathway by reducing D-xylose into xylitol. Xylose is a major component of hemicelluloses such as xylan. Most fungi utilize D-xylose via three enzymatic reactions, xylose reductase (XR), xylitol dehydrogenase (XDH), and xylulokinase, to form xylulose 5-phosphate, which enters pentose phosphate pathway.</text>
</comment>
<dbReference type="InterPro" id="IPR018170">
    <property type="entry name" value="Aldo/ket_reductase_CS"/>
</dbReference>
<name>A0A2B7WF97_9EURO</name>
<evidence type="ECO:0000259" key="11">
    <source>
        <dbReference type="Pfam" id="PF00248"/>
    </source>
</evidence>